<dbReference type="Pfam" id="PF00440">
    <property type="entry name" value="TetR_N"/>
    <property type="match status" value="1"/>
</dbReference>
<dbReference type="GO" id="GO:0003700">
    <property type="term" value="F:DNA-binding transcription factor activity"/>
    <property type="evidence" value="ECO:0007669"/>
    <property type="project" value="TreeGrafter"/>
</dbReference>
<dbReference type="PANTHER" id="PTHR30055:SF149">
    <property type="entry name" value="TETR-FAMILY TRANSCRIPTIONAL REGULATOR"/>
    <property type="match status" value="1"/>
</dbReference>
<proteinExistence type="predicted"/>
<evidence type="ECO:0000313" key="7">
    <source>
        <dbReference type="Proteomes" id="UP000198859"/>
    </source>
</evidence>
<dbReference type="Gene3D" id="1.10.10.60">
    <property type="entry name" value="Homeodomain-like"/>
    <property type="match status" value="1"/>
</dbReference>
<dbReference type="InterPro" id="IPR050109">
    <property type="entry name" value="HTH-type_TetR-like_transc_reg"/>
</dbReference>
<dbReference type="PROSITE" id="PS01081">
    <property type="entry name" value="HTH_TETR_1"/>
    <property type="match status" value="1"/>
</dbReference>
<dbReference type="PANTHER" id="PTHR30055">
    <property type="entry name" value="HTH-TYPE TRANSCRIPTIONAL REGULATOR RUTR"/>
    <property type="match status" value="1"/>
</dbReference>
<keyword evidence="2 4" id="KW-0238">DNA-binding</keyword>
<dbReference type="Proteomes" id="UP000198859">
    <property type="component" value="Chromosome I"/>
</dbReference>
<dbReference type="InterPro" id="IPR011075">
    <property type="entry name" value="TetR_C"/>
</dbReference>
<dbReference type="PRINTS" id="PR00455">
    <property type="entry name" value="HTHTETR"/>
</dbReference>
<keyword evidence="3" id="KW-0804">Transcription</keyword>
<dbReference type="AlphaFoldDB" id="A0A1H1Y6L5"/>
<sequence>MVPLAAGIRPRVAGAREEEILDATVRLLLEVGYDRLTLDAVAKEARAGKATLYRRWESKASLVVDAMVRAKQAPHVEAHDTGSLREDLLRTFCGQHGPVGSDATALMGAVVTALASDPDFASRFREQVIAPKVAVSDEIYRRAVARGEISADLDLEVIGPALAGIVLHRTFVLGLVSDDESVQRVVDHVILPACGLVPPAPSSQEADRP</sequence>
<dbReference type="OrthoDB" id="9796019at2"/>
<feature type="DNA-binding region" description="H-T-H motif" evidence="4">
    <location>
        <begin position="37"/>
        <end position="56"/>
    </location>
</feature>
<keyword evidence="7" id="KW-1185">Reference proteome</keyword>
<dbReference type="PROSITE" id="PS50977">
    <property type="entry name" value="HTH_TETR_2"/>
    <property type="match status" value="1"/>
</dbReference>
<feature type="domain" description="HTH tetR-type" evidence="5">
    <location>
        <begin position="14"/>
        <end position="74"/>
    </location>
</feature>
<evidence type="ECO:0000313" key="6">
    <source>
        <dbReference type="EMBL" id="SDT17022.1"/>
    </source>
</evidence>
<evidence type="ECO:0000256" key="2">
    <source>
        <dbReference type="ARBA" id="ARBA00023125"/>
    </source>
</evidence>
<dbReference type="InterPro" id="IPR009057">
    <property type="entry name" value="Homeodomain-like_sf"/>
</dbReference>
<dbReference type="GO" id="GO:0000976">
    <property type="term" value="F:transcription cis-regulatory region binding"/>
    <property type="evidence" value="ECO:0007669"/>
    <property type="project" value="TreeGrafter"/>
</dbReference>
<evidence type="ECO:0000256" key="1">
    <source>
        <dbReference type="ARBA" id="ARBA00023015"/>
    </source>
</evidence>
<dbReference type="EMBL" id="LT629757">
    <property type="protein sequence ID" value="SDT17022.1"/>
    <property type="molecule type" value="Genomic_DNA"/>
</dbReference>
<dbReference type="InterPro" id="IPR023772">
    <property type="entry name" value="DNA-bd_HTH_TetR-type_CS"/>
</dbReference>
<keyword evidence="1" id="KW-0805">Transcription regulation</keyword>
<dbReference type="Gene3D" id="1.10.357.10">
    <property type="entry name" value="Tetracycline Repressor, domain 2"/>
    <property type="match status" value="1"/>
</dbReference>
<organism evidence="6 7">
    <name type="scientific">Nocardioides scoriae</name>
    <dbReference type="NCBI Taxonomy" id="642780"/>
    <lineage>
        <taxon>Bacteria</taxon>
        <taxon>Bacillati</taxon>
        <taxon>Actinomycetota</taxon>
        <taxon>Actinomycetes</taxon>
        <taxon>Propionibacteriales</taxon>
        <taxon>Nocardioidaceae</taxon>
        <taxon>Nocardioides</taxon>
    </lineage>
</organism>
<accession>A0A1H1Y6L5</accession>
<dbReference type="SUPFAM" id="SSF48498">
    <property type="entry name" value="Tetracyclin repressor-like, C-terminal domain"/>
    <property type="match status" value="1"/>
</dbReference>
<reference evidence="7" key="1">
    <citation type="submission" date="2016-10" db="EMBL/GenBank/DDBJ databases">
        <authorList>
            <person name="Varghese N."/>
            <person name="Submissions S."/>
        </authorList>
    </citation>
    <scope>NUCLEOTIDE SEQUENCE [LARGE SCALE GENOMIC DNA]</scope>
    <source>
        <strain evidence="7">DSM 22127</strain>
    </source>
</reference>
<dbReference type="InterPro" id="IPR036271">
    <property type="entry name" value="Tet_transcr_reg_TetR-rel_C_sf"/>
</dbReference>
<dbReference type="Pfam" id="PF16859">
    <property type="entry name" value="TetR_C_11"/>
    <property type="match status" value="1"/>
</dbReference>
<name>A0A1H1Y6L5_9ACTN</name>
<evidence type="ECO:0000256" key="3">
    <source>
        <dbReference type="ARBA" id="ARBA00023163"/>
    </source>
</evidence>
<dbReference type="InterPro" id="IPR001647">
    <property type="entry name" value="HTH_TetR"/>
</dbReference>
<evidence type="ECO:0000259" key="5">
    <source>
        <dbReference type="PROSITE" id="PS50977"/>
    </source>
</evidence>
<dbReference type="STRING" id="642780.SAMN04488570_3731"/>
<protein>
    <submittedName>
        <fullName evidence="6">DNA-binding transcriptional regulator, AcrR family</fullName>
    </submittedName>
</protein>
<gene>
    <name evidence="6" type="ORF">SAMN04488570_3731</name>
</gene>
<evidence type="ECO:0000256" key="4">
    <source>
        <dbReference type="PROSITE-ProRule" id="PRU00335"/>
    </source>
</evidence>
<dbReference type="SUPFAM" id="SSF46689">
    <property type="entry name" value="Homeodomain-like"/>
    <property type="match status" value="1"/>
</dbReference>